<keyword evidence="3" id="KW-1185">Reference proteome</keyword>
<comment type="caution">
    <text evidence="2">The sequence shown here is derived from an EMBL/GenBank/DDBJ whole genome shotgun (WGS) entry which is preliminary data.</text>
</comment>
<evidence type="ECO:0000256" key="1">
    <source>
        <dbReference type="SAM" id="MobiDB-lite"/>
    </source>
</evidence>
<reference evidence="2 3" key="3">
    <citation type="submission" date="2022-01" db="EMBL/GenBank/DDBJ databases">
        <authorList>
            <person name="Zhou L.Y."/>
        </authorList>
    </citation>
    <scope>NUCLEOTIDE SEQUENCE [LARGE SCALE GENOMIC DNA]</scope>
    <source>
        <strain evidence="2 3">TLK-CK17</strain>
    </source>
</reference>
<evidence type="ECO:0000313" key="3">
    <source>
        <dbReference type="Proteomes" id="UP001430796"/>
    </source>
</evidence>
<name>A0ABS9HXF6_9GAMM</name>
<gene>
    <name evidence="2" type="ORF">L3V18_13795</name>
</gene>
<sequence>MAKFPRIDRPCPLSRQEQEGIGGHCGHCGSRMHSLDGLDEAGRRALLSRQQGPVCIAYRVPRRTAGLAAIALTLVAGTAMAGEQHPALTLPAVPSAASSPVEPNGEAVQSLELEYILVGGVDDPGDVDWVDDSDLPELPMIDPTPETTG</sequence>
<reference evidence="3" key="1">
    <citation type="submission" date="2022-01" db="EMBL/GenBank/DDBJ databases">
        <title>Lysobacter chinensis sp. nov., a bacterium isolated from cow dung compost.</title>
        <authorList>
            <person name="Zhou L.Y."/>
        </authorList>
    </citation>
    <scope>NUCLEOTIDE SEQUENCE [LARGE SCALE GENOMIC DNA]</scope>
    <source>
        <strain evidence="3">TLK-CK17</strain>
    </source>
</reference>
<proteinExistence type="predicted"/>
<organism evidence="2 3">
    <name type="scientific">Marilutibacter chinensis</name>
    <dbReference type="NCBI Taxonomy" id="2912247"/>
    <lineage>
        <taxon>Bacteria</taxon>
        <taxon>Pseudomonadati</taxon>
        <taxon>Pseudomonadota</taxon>
        <taxon>Gammaproteobacteria</taxon>
        <taxon>Lysobacterales</taxon>
        <taxon>Lysobacteraceae</taxon>
        <taxon>Marilutibacter</taxon>
    </lineage>
</organism>
<feature type="region of interest" description="Disordered" evidence="1">
    <location>
        <begin position="127"/>
        <end position="149"/>
    </location>
</feature>
<dbReference type="Proteomes" id="UP001430796">
    <property type="component" value="Unassembled WGS sequence"/>
</dbReference>
<protein>
    <submittedName>
        <fullName evidence="2">Uncharacterized protein</fullName>
    </submittedName>
</protein>
<dbReference type="EMBL" id="JAKJPO010000009">
    <property type="protein sequence ID" value="MCF7222845.1"/>
    <property type="molecule type" value="Genomic_DNA"/>
</dbReference>
<accession>A0ABS9HXF6</accession>
<evidence type="ECO:0000313" key="2">
    <source>
        <dbReference type="EMBL" id="MCF7222845.1"/>
    </source>
</evidence>
<reference evidence="2 3" key="2">
    <citation type="submission" date="2022-01" db="EMBL/GenBank/DDBJ databases">
        <title>Lysobacter chinensis sp. nov., a bacterium isolated from cow dung compost.</title>
        <authorList>
            <person name="Liu Y."/>
        </authorList>
    </citation>
    <scope>NUCLEOTIDE SEQUENCE [LARGE SCALE GENOMIC DNA]</scope>
    <source>
        <strain evidence="2 3">TLK-CK17</strain>
    </source>
</reference>